<dbReference type="NCBIfam" id="NF010417">
    <property type="entry name" value="PRK13843.1"/>
    <property type="match status" value="1"/>
</dbReference>
<comment type="subcellular location">
    <subcellularLocation>
        <location evidence="1">Membrane</location>
    </subcellularLocation>
</comment>
<keyword evidence="7" id="KW-0472">Membrane</keyword>
<evidence type="ECO:0000259" key="9">
    <source>
        <dbReference type="Pfam" id="PF00005"/>
    </source>
</evidence>
<keyword evidence="10" id="KW-0614">Plasmid</keyword>
<dbReference type="Pfam" id="PF06871">
    <property type="entry name" value="TraH_2"/>
    <property type="match status" value="1"/>
</dbReference>
<dbReference type="SUPFAM" id="SSF52540">
    <property type="entry name" value="P-loop containing nucleoside triphosphate hydrolases"/>
    <property type="match status" value="1"/>
</dbReference>
<evidence type="ECO:0000256" key="7">
    <source>
        <dbReference type="ARBA" id="ARBA00023136"/>
    </source>
</evidence>
<keyword evidence="5" id="KW-0997">Cell inner membrane</keyword>
<dbReference type="EMBL" id="KY000032">
    <property type="protein sequence ID" value="ASK42027.1"/>
    <property type="molecule type" value="Genomic_DNA"/>
</dbReference>
<feature type="region of interest" description="Disordered" evidence="8">
    <location>
        <begin position="232"/>
        <end position="282"/>
    </location>
</feature>
<dbReference type="AlphaFoldDB" id="A0A2Z2PGG2"/>
<dbReference type="InterPro" id="IPR003439">
    <property type="entry name" value="ABC_transporter-like_ATP-bd"/>
</dbReference>
<evidence type="ECO:0000256" key="2">
    <source>
        <dbReference type="ARBA" id="ARBA00005417"/>
    </source>
</evidence>
<evidence type="ECO:0000256" key="5">
    <source>
        <dbReference type="ARBA" id="ARBA00022519"/>
    </source>
</evidence>
<dbReference type="PANTHER" id="PTHR43297:SF14">
    <property type="entry name" value="ATPASE AAA-TYPE CORE DOMAIN-CONTAINING PROTEIN"/>
    <property type="match status" value="1"/>
</dbReference>
<dbReference type="PANTHER" id="PTHR43297">
    <property type="entry name" value="OLIGOPEPTIDE TRANSPORT ATP-BINDING PROTEIN APPD"/>
    <property type="match status" value="1"/>
</dbReference>
<keyword evidence="6" id="KW-1278">Translocase</keyword>
<geneLocation type="plasmid" evidence="10">
    <name>pTi_CFBP2788</name>
</geneLocation>
<name>A0A2Z2PGG2_9HYPH</name>
<feature type="domain" description="ABC transporter" evidence="9">
    <location>
        <begin position="23"/>
        <end position="69"/>
    </location>
</feature>
<organism evidence="10">
    <name type="scientific">Agrobacterium fabrum</name>
    <dbReference type="NCBI Taxonomy" id="1176649"/>
    <lineage>
        <taxon>Bacteria</taxon>
        <taxon>Pseudomonadati</taxon>
        <taxon>Pseudomonadota</taxon>
        <taxon>Alphaproteobacteria</taxon>
        <taxon>Hyphomicrobiales</taxon>
        <taxon>Rhizobiaceae</taxon>
        <taxon>Rhizobium/Agrobacterium group</taxon>
        <taxon>Agrobacterium</taxon>
        <taxon>Agrobacterium tumefaciens complex</taxon>
    </lineage>
</organism>
<sequence>MSTLLNVRDLVVEVPARNIRIIDGVSFSLEAGQTLGLVGESGCGKSMMCYAVGNMLPRGIAKTGGSIEFKELFPMVDAALIKQCSDPGLKPAIVEQFVVRAGAPDPLAITVRSGNRVILVPKPTTPEEALALIRDNLGRNTVRVGITQYPAGLGIVEAGQMKPDLVDACANIRMGTALFAKVYRIVTKWYGDPTAKEVLPQVFDDAIIAWQTGYFEGTAVFRAEDPGNVKFAQPGPVRRDGADTQAGLPENEAKPEVPAEASASDPNKAGIRVDLSGIGAKR</sequence>
<evidence type="ECO:0000313" key="10">
    <source>
        <dbReference type="EMBL" id="ASK42027.1"/>
    </source>
</evidence>
<evidence type="ECO:0000256" key="3">
    <source>
        <dbReference type="ARBA" id="ARBA00022448"/>
    </source>
</evidence>
<evidence type="ECO:0000256" key="8">
    <source>
        <dbReference type="SAM" id="MobiDB-lite"/>
    </source>
</evidence>
<dbReference type="GO" id="GO:0016020">
    <property type="term" value="C:membrane"/>
    <property type="evidence" value="ECO:0007669"/>
    <property type="project" value="UniProtKB-SubCell"/>
</dbReference>
<dbReference type="Pfam" id="PF00005">
    <property type="entry name" value="ABC_tran"/>
    <property type="match status" value="1"/>
</dbReference>
<dbReference type="GO" id="GO:0005524">
    <property type="term" value="F:ATP binding"/>
    <property type="evidence" value="ECO:0007669"/>
    <property type="project" value="InterPro"/>
</dbReference>
<protein>
    <submittedName>
        <fullName evidence="10">Conjugal transfer protein TraH</fullName>
    </submittedName>
</protein>
<accession>A0A2Z2PGG2</accession>
<reference evidence="10" key="1">
    <citation type="submission" date="2016-10" db="EMBL/GenBank/DDBJ databases">
        <title>Agrobacterium Ti plasmids: Classification based on T-DNA and Vir regions organization.</title>
        <authorList>
            <person name="Nabi N."/>
            <person name="Vial L."/>
            <person name="Ben Hafsa A."/>
            <person name="Chapulliot D."/>
            <person name="Berard A."/>
            <person name="Chauveau A."/>
            <person name="Le Paslier M.-C."/>
            <person name="Harzallah Skhiri F."/>
            <person name="Brunel D."/>
            <person name="Nesme X."/>
            <person name="Chaouachi M."/>
        </authorList>
    </citation>
    <scope>NUCLEOTIDE SEQUENCE</scope>
    <source>
        <strain evidence="10">CFBP2788</strain>
        <plasmid evidence="10">pTi_CFBP2788</plasmid>
    </source>
</reference>
<dbReference type="Gene3D" id="3.40.50.300">
    <property type="entry name" value="P-loop containing nucleotide triphosphate hydrolases"/>
    <property type="match status" value="1"/>
</dbReference>
<evidence type="ECO:0000256" key="1">
    <source>
        <dbReference type="ARBA" id="ARBA00004370"/>
    </source>
</evidence>
<evidence type="ECO:0000256" key="4">
    <source>
        <dbReference type="ARBA" id="ARBA00022475"/>
    </source>
</evidence>
<dbReference type="InterPro" id="IPR010680">
    <property type="entry name" value="TraH_2"/>
</dbReference>
<dbReference type="GO" id="GO:0016887">
    <property type="term" value="F:ATP hydrolysis activity"/>
    <property type="evidence" value="ECO:0007669"/>
    <property type="project" value="InterPro"/>
</dbReference>
<comment type="similarity">
    <text evidence="2">Belongs to the ABC transporter superfamily.</text>
</comment>
<dbReference type="InterPro" id="IPR050388">
    <property type="entry name" value="ABC_Ni/Peptide_Import"/>
</dbReference>
<evidence type="ECO:0000256" key="6">
    <source>
        <dbReference type="ARBA" id="ARBA00022967"/>
    </source>
</evidence>
<proteinExistence type="inferred from homology"/>
<dbReference type="InterPro" id="IPR027417">
    <property type="entry name" value="P-loop_NTPase"/>
</dbReference>
<keyword evidence="3" id="KW-0813">Transport</keyword>
<keyword evidence="4" id="KW-1003">Cell membrane</keyword>